<dbReference type="SUPFAM" id="SSF53067">
    <property type="entry name" value="Actin-like ATPase domain"/>
    <property type="match status" value="1"/>
</dbReference>
<dbReference type="CDD" id="cd00093">
    <property type="entry name" value="HTH_XRE"/>
    <property type="match status" value="1"/>
</dbReference>
<accession>C9Y6B1</accession>
<comment type="similarity">
    <text evidence="1">Belongs to the ROK (NagC/XylR) family.</text>
</comment>
<dbReference type="InterPro" id="IPR005471">
    <property type="entry name" value="Tscrpt_reg_IclR_N"/>
</dbReference>
<dbReference type="InterPro" id="IPR036388">
    <property type="entry name" value="WH-like_DNA-bd_sf"/>
</dbReference>
<dbReference type="PANTHER" id="PTHR18964">
    <property type="entry name" value="ROK (REPRESSOR, ORF, KINASE) FAMILY"/>
    <property type="match status" value="1"/>
</dbReference>
<evidence type="ECO:0000259" key="2">
    <source>
        <dbReference type="Pfam" id="PF09339"/>
    </source>
</evidence>
<proteinExistence type="inferred from homology"/>
<dbReference type="InterPro" id="IPR000600">
    <property type="entry name" value="ROK"/>
</dbReference>
<evidence type="ECO:0000313" key="3">
    <source>
        <dbReference type="EMBL" id="CBA26400.1"/>
    </source>
</evidence>
<dbReference type="Gene3D" id="1.10.10.10">
    <property type="entry name" value="Winged helix-like DNA-binding domain superfamily/Winged helix DNA-binding domain"/>
    <property type="match status" value="1"/>
</dbReference>
<dbReference type="EMBL" id="FN543101">
    <property type="protein sequence ID" value="CBA26400.1"/>
    <property type="molecule type" value="Genomic_DNA"/>
</dbReference>
<dbReference type="InterPro" id="IPR001387">
    <property type="entry name" value="Cro/C1-type_HTH"/>
</dbReference>
<dbReference type="Gene3D" id="3.30.420.40">
    <property type="match status" value="2"/>
</dbReference>
<feature type="domain" description="HTH iclR-type" evidence="2">
    <location>
        <begin position="18"/>
        <end position="58"/>
    </location>
</feature>
<dbReference type="Pfam" id="PF09339">
    <property type="entry name" value="HTH_IclR"/>
    <property type="match status" value="1"/>
</dbReference>
<protein>
    <recommendedName>
        <fullName evidence="2">HTH iclR-type domain-containing protein</fullName>
    </recommendedName>
</protein>
<dbReference type="Pfam" id="PF00480">
    <property type="entry name" value="ROK"/>
    <property type="match status" value="1"/>
</dbReference>
<dbReference type="SUPFAM" id="SSF46785">
    <property type="entry name" value="Winged helix' DNA-binding domain"/>
    <property type="match status" value="1"/>
</dbReference>
<sequence length="338" mass="35912">MKTTGDLQLLKRINRSVLLRLIRSQPGLSRARLATLSGLTKSTVSGLVRELLDEHWLTEPEAPVAGQGMGRPSTPLHIDANKRVLVGIEIAVDCVRIVSVSLTGQVLSHKEAVLDDPRPASACKLATQLLRVLTKQLDLNQMLLSGVGVCLPGAIDDAGGIVRLAPNLGWRNVPFLEMVAQEFGKLGIPAAHIHLQNDGDTAALGEYEFGGGGNEDPLIFLNCDVGVGAGVVLNDRLFTGARGTAGEIGHSILQSTARCAPAGAGVVQRLLWCTCSQRANELGTRRAVSGMMLQNLDAMFNPRVIVVGGRSTVDYPGLVEAARNIPMRLRAVCRDASA</sequence>
<dbReference type="PANTHER" id="PTHR18964:SF149">
    <property type="entry name" value="BIFUNCTIONAL UDP-N-ACETYLGLUCOSAMINE 2-EPIMERASE_N-ACETYLMANNOSAMINE KINASE"/>
    <property type="match status" value="1"/>
</dbReference>
<name>C9Y6B1_CURXX</name>
<gene>
    <name evidence="3" type="ORF">Csp_E34880</name>
</gene>
<organism evidence="3">
    <name type="scientific">Curvibacter symbiont subsp. Hydra magnipapillata</name>
    <dbReference type="NCBI Taxonomy" id="667019"/>
    <lineage>
        <taxon>Bacteria</taxon>
        <taxon>Pseudomonadati</taxon>
        <taxon>Pseudomonadota</taxon>
        <taxon>Betaproteobacteria</taxon>
        <taxon>Burkholderiales</taxon>
        <taxon>Comamonadaceae</taxon>
        <taxon>Curvibacter</taxon>
    </lineage>
</organism>
<dbReference type="AlphaFoldDB" id="C9Y6B1"/>
<evidence type="ECO:0000256" key="1">
    <source>
        <dbReference type="ARBA" id="ARBA00006479"/>
    </source>
</evidence>
<reference evidence="3" key="1">
    <citation type="journal article" date="2010" name="Nature">
        <title>The Dynamic genome of Hydra.</title>
        <authorList>
            <person name="Chapman J.A."/>
            <person name="Kirkness E.F."/>
            <person name="Simakov O."/>
            <person name="Hampson S.E."/>
            <person name="Mitros T."/>
            <person name="Weinmaier T."/>
            <person name="Rattei T."/>
            <person name="Balasubramanian P.G."/>
            <person name="Borman J."/>
            <person name="Busam D."/>
            <person name="Disbennett K."/>
            <person name="Pfannkoch C."/>
            <person name="Sumin N."/>
            <person name="Sutton G."/>
            <person name="Viswanathan L."/>
            <person name="Walenz B."/>
            <person name="Goodstein D.M."/>
            <person name="Hellsten U."/>
            <person name="Kawashima T."/>
            <person name="Prochnik S.E."/>
            <person name="Putnam N.H."/>
            <person name="Shu S."/>
            <person name="Blumberg B."/>
            <person name="Dana C.E."/>
            <person name="Gee L."/>
            <person name="Kibler D.F."/>
            <person name="Law L."/>
            <person name="Lindgens D."/>
            <person name="Martinez D.E."/>
            <person name="Peng J."/>
            <person name="Wigge P.A."/>
            <person name="Bertulat B."/>
            <person name="Guder C."/>
            <person name="Nakamura Y."/>
            <person name="Ozbek S."/>
            <person name="Watanabe H."/>
            <person name="Khalturin K."/>
            <person name="Hemmrich G."/>
            <person name="Franke A."/>
            <person name="Augustin R."/>
            <person name="Fraune S."/>
            <person name="Hayakawa E."/>
            <person name="Hayakawa S."/>
            <person name="Hirose M."/>
            <person name="Hwang J."/>
            <person name="Ikeo K."/>
            <person name="Nishimiya-Fujisawa C."/>
            <person name="Ogura A."/>
            <person name="Takahashi T."/>
            <person name="Steinmetz P.R."/>
            <person name="Zhang X."/>
            <person name="Aufschnaiter R."/>
            <person name="Eder M.K."/>
            <person name="Gorny A.K."/>
            <person name="Salvenmoser W."/>
            <person name="Heimberg A.M."/>
            <person name="Wheeler B.M."/>
            <person name="Peterson K.J."/>
            <person name="Boettger A."/>
            <person name="Tischler P."/>
            <person name="Wolf A."/>
            <person name="Gojobori T."/>
            <person name="Remington K.A."/>
            <person name="Strausberg R.L."/>
            <person name="Venter J."/>
            <person name="Technau U."/>
            <person name="Hobmayer B."/>
            <person name="Bosch T.C."/>
            <person name="Holstein T.W."/>
            <person name="Fujisawa T."/>
            <person name="Bode H.R."/>
            <person name="David C.N."/>
            <person name="Rokhsar D.S."/>
            <person name="Steele R.E."/>
        </authorList>
    </citation>
    <scope>NUCLEOTIDE SEQUENCE</scope>
</reference>
<dbReference type="InterPro" id="IPR036390">
    <property type="entry name" value="WH_DNA-bd_sf"/>
</dbReference>
<dbReference type="InterPro" id="IPR043129">
    <property type="entry name" value="ATPase_NBD"/>
</dbReference>